<dbReference type="EMBL" id="JAPDRQ010000056">
    <property type="protein sequence ID" value="KAJ9657992.1"/>
    <property type="molecule type" value="Genomic_DNA"/>
</dbReference>
<comment type="caution">
    <text evidence="1">The sequence shown here is derived from an EMBL/GenBank/DDBJ whole genome shotgun (WGS) entry which is preliminary data.</text>
</comment>
<reference evidence="1" key="1">
    <citation type="submission" date="2022-10" db="EMBL/GenBank/DDBJ databases">
        <title>Culturing micro-colonial fungi from biological soil crusts in the Mojave desert and describing Neophaeococcomyces mojavensis, and introducing the new genera and species Taxawa tesnikishii.</title>
        <authorList>
            <person name="Kurbessoian T."/>
            <person name="Stajich J.E."/>
        </authorList>
    </citation>
    <scope>NUCLEOTIDE SEQUENCE</scope>
    <source>
        <strain evidence="1">JES_112</strain>
    </source>
</reference>
<evidence type="ECO:0000313" key="1">
    <source>
        <dbReference type="EMBL" id="KAJ9657992.1"/>
    </source>
</evidence>
<dbReference type="Proteomes" id="UP001172386">
    <property type="component" value="Unassembled WGS sequence"/>
</dbReference>
<protein>
    <submittedName>
        <fullName evidence="1">Uncharacterized protein</fullName>
    </submittedName>
</protein>
<accession>A0ACC3A9V2</accession>
<keyword evidence="2" id="KW-1185">Reference proteome</keyword>
<evidence type="ECO:0000313" key="2">
    <source>
        <dbReference type="Proteomes" id="UP001172386"/>
    </source>
</evidence>
<organism evidence="1 2">
    <name type="scientific">Neophaeococcomyces mojaviensis</name>
    <dbReference type="NCBI Taxonomy" id="3383035"/>
    <lineage>
        <taxon>Eukaryota</taxon>
        <taxon>Fungi</taxon>
        <taxon>Dikarya</taxon>
        <taxon>Ascomycota</taxon>
        <taxon>Pezizomycotina</taxon>
        <taxon>Eurotiomycetes</taxon>
        <taxon>Chaetothyriomycetidae</taxon>
        <taxon>Chaetothyriales</taxon>
        <taxon>Chaetothyriales incertae sedis</taxon>
        <taxon>Neophaeococcomyces</taxon>
    </lineage>
</organism>
<gene>
    <name evidence="1" type="ORF">H2198_003961</name>
</gene>
<proteinExistence type="predicted"/>
<name>A0ACC3A9V2_9EURO</name>
<sequence>MGLAVSNTFLPWNVKQAHPSKSAAQGSHDLSKQAANYQTVDEEYLLVSRHCGYRTFKQPRNIALPSQIAEL</sequence>